<evidence type="ECO:0000259" key="5">
    <source>
        <dbReference type="SMART" id="SM00382"/>
    </source>
</evidence>
<dbReference type="SUPFAM" id="SSF52058">
    <property type="entry name" value="L domain-like"/>
    <property type="match status" value="1"/>
</dbReference>
<dbReference type="SUPFAM" id="SSF52540">
    <property type="entry name" value="P-loop containing nucleoside triphosphate hydrolases"/>
    <property type="match status" value="1"/>
</dbReference>
<keyword evidence="4" id="KW-0067">ATP-binding</keyword>
<dbReference type="Gene3D" id="3.80.10.10">
    <property type="entry name" value="Ribonuclease Inhibitor"/>
    <property type="match status" value="1"/>
</dbReference>
<reference evidence="6 7" key="1">
    <citation type="journal article" date="2012" name="Nat. Biotechnol.">
        <title>Draft genome sequence of pigeonpea (Cajanus cajan), an orphan legume crop of resource-poor farmers.</title>
        <authorList>
            <person name="Varshney R.K."/>
            <person name="Chen W."/>
            <person name="Li Y."/>
            <person name="Bharti A.K."/>
            <person name="Saxena R.K."/>
            <person name="Schlueter J.A."/>
            <person name="Donoghue M.T."/>
            <person name="Azam S."/>
            <person name="Fan G."/>
            <person name="Whaley A.M."/>
            <person name="Farmer A.D."/>
            <person name="Sheridan J."/>
            <person name="Iwata A."/>
            <person name="Tuteja R."/>
            <person name="Penmetsa R.V."/>
            <person name="Wu W."/>
            <person name="Upadhyaya H.D."/>
            <person name="Yang S.P."/>
            <person name="Shah T."/>
            <person name="Saxena K.B."/>
            <person name="Michael T."/>
            <person name="McCombie W.R."/>
            <person name="Yang B."/>
            <person name="Zhang G."/>
            <person name="Yang H."/>
            <person name="Wang J."/>
            <person name="Spillane C."/>
            <person name="Cook D.R."/>
            <person name="May G.D."/>
            <person name="Xu X."/>
            <person name="Jackson S.A."/>
        </authorList>
    </citation>
    <scope>NUCLEOTIDE SEQUENCE [LARGE SCALE GENOMIC DNA]</scope>
    <source>
        <strain evidence="7">cv. Asha</strain>
    </source>
</reference>
<dbReference type="Gene3D" id="3.40.50.300">
    <property type="entry name" value="P-loop containing nucleotide triphosphate hydrolases"/>
    <property type="match status" value="1"/>
</dbReference>
<gene>
    <name evidence="6" type="ORF">KK1_021248</name>
</gene>
<evidence type="ECO:0000256" key="1">
    <source>
        <dbReference type="ARBA" id="ARBA00008894"/>
    </source>
</evidence>
<dbReference type="EMBL" id="CM003603">
    <property type="protein sequence ID" value="KYP76985.1"/>
    <property type="molecule type" value="Genomic_DNA"/>
</dbReference>
<comment type="similarity">
    <text evidence="1">Belongs to the disease resistance NB-LRR family.</text>
</comment>
<feature type="domain" description="AAA+ ATPase" evidence="5">
    <location>
        <begin position="78"/>
        <end position="235"/>
    </location>
</feature>
<evidence type="ECO:0000256" key="4">
    <source>
        <dbReference type="ARBA" id="ARBA00022840"/>
    </source>
</evidence>
<dbReference type="InterPro" id="IPR042197">
    <property type="entry name" value="Apaf_helical"/>
</dbReference>
<evidence type="ECO:0000256" key="2">
    <source>
        <dbReference type="ARBA" id="ARBA00022741"/>
    </source>
</evidence>
<dbReference type="InterPro" id="IPR057135">
    <property type="entry name" value="At4g27190-like_LRR"/>
</dbReference>
<protein>
    <submittedName>
        <fullName evidence="6">Disease resistance protein At4g27220</fullName>
    </submittedName>
</protein>
<dbReference type="AlphaFoldDB" id="A0A151UCD0"/>
<name>A0A151UCD0_CAJCA</name>
<dbReference type="InterPro" id="IPR027417">
    <property type="entry name" value="P-loop_NTPase"/>
</dbReference>
<dbReference type="STRING" id="3821.A0A151UCD0"/>
<evidence type="ECO:0000313" key="7">
    <source>
        <dbReference type="Proteomes" id="UP000075243"/>
    </source>
</evidence>
<dbReference type="PANTHER" id="PTHR33463:SF196">
    <property type="entry name" value="NB-ARC DOMAIN DISEASE RESISTANCE PROTEIN"/>
    <property type="match status" value="1"/>
</dbReference>
<dbReference type="GO" id="GO:0005524">
    <property type="term" value="F:ATP binding"/>
    <property type="evidence" value="ECO:0007669"/>
    <property type="project" value="UniProtKB-KW"/>
</dbReference>
<dbReference type="InterPro" id="IPR003593">
    <property type="entry name" value="AAA+_ATPase"/>
</dbReference>
<keyword evidence="2" id="KW-0547">Nucleotide-binding</keyword>
<dbReference type="OMA" id="MFMTMAE"/>
<accession>A0A151UCD0</accession>
<keyword evidence="7" id="KW-1185">Reference proteome</keyword>
<dbReference type="GO" id="GO:0043531">
    <property type="term" value="F:ADP binding"/>
    <property type="evidence" value="ECO:0007669"/>
    <property type="project" value="InterPro"/>
</dbReference>
<dbReference type="PRINTS" id="PR00364">
    <property type="entry name" value="DISEASERSIST"/>
</dbReference>
<organism evidence="6 7">
    <name type="scientific">Cajanus cajan</name>
    <name type="common">Pigeon pea</name>
    <name type="synonym">Cajanus indicus</name>
    <dbReference type="NCBI Taxonomy" id="3821"/>
    <lineage>
        <taxon>Eukaryota</taxon>
        <taxon>Viridiplantae</taxon>
        <taxon>Streptophyta</taxon>
        <taxon>Embryophyta</taxon>
        <taxon>Tracheophyta</taxon>
        <taxon>Spermatophyta</taxon>
        <taxon>Magnoliopsida</taxon>
        <taxon>eudicotyledons</taxon>
        <taxon>Gunneridae</taxon>
        <taxon>Pentapetalae</taxon>
        <taxon>rosids</taxon>
        <taxon>fabids</taxon>
        <taxon>Fabales</taxon>
        <taxon>Fabaceae</taxon>
        <taxon>Papilionoideae</taxon>
        <taxon>50 kb inversion clade</taxon>
        <taxon>NPAAA clade</taxon>
        <taxon>indigoferoid/millettioid clade</taxon>
        <taxon>Phaseoleae</taxon>
        <taxon>Cajanus</taxon>
    </lineage>
</organism>
<dbReference type="Gramene" id="C.cajan_20633.t">
    <property type="protein sequence ID" value="C.cajan_20633.t.cds1"/>
    <property type="gene ID" value="C.cajan_20633"/>
</dbReference>
<dbReference type="Pfam" id="PF00931">
    <property type="entry name" value="NB-ARC"/>
    <property type="match status" value="1"/>
</dbReference>
<dbReference type="InterPro" id="IPR032675">
    <property type="entry name" value="LRR_dom_sf"/>
</dbReference>
<evidence type="ECO:0000313" key="6">
    <source>
        <dbReference type="EMBL" id="KYP76985.1"/>
    </source>
</evidence>
<sequence>MCSINYLPKPGIRYRLSRTVNDISKRVNVLLQNAKHDDFSHWLGPPSFDADFDNIRYESFASRNQTTDDIMKALADSNVGVIGVYGWSGVGKTSLIKEVAKQVKGNMFDVVIMVNITSHPDIRSIQGQIADRFGMKLEEESESGRAAHIRERLKNWKEKTLIILDDMRVKLDFNMVGIPLENNDNNQMNHKKKNPSTHPNYLIKTEGFDTSSLMNVEEPLARYKGCKILMISDSEQLLLSQMNGKDIQTFRVGALTEEEAEMMFMTMAELGDEQFTFKKLAAKIAKKCKGLPMTIVTTANALKTKSLSVWEDMYRQLERQNLTATMPEFSTKLSYELIENEELKHTFLVCASMGHDALITDLVRYCIGLGFLQGIHTVREARDRVHVLIGKLKELSLLADSFSSDRFTMQDITRAAALSIASQQMHSFALTKQKLDEWPDKDKLRRYTVISLQHCDITHIMKKFPRSINCSRLKVFHFDNKDPHLEIPHNFFNGMKELRVLILIGVRQSSLPSSIKCLQNLRMLCLEGCKLGGDLSIIGDLETLRVLSLSGSDVNYLPIQLRQLTKLQIFDISNCFKLEEIPAEMFSSLTSLEELYAGNSPIQWKDEGEGNQSGKASLSELRQLDQLTTLVIQIQKITVLPNNLFFDKLDRYKIIIREYLNAYSVWDFKMLEMSEASRYLALQLENGFHIHQQKEIKILFGRVENLLLGQLKDVEDIFYELNYEGFPYLKYLSIVSNSKVKSIINSKNKKHPEKAYPKLESLFLYEVQMEHICRGQLTNDSFCKLKIIKLEICGQLKNVFFSSMIKHFSALETIEVSKCNSLKEIVTLEGDSNRDEIKFPELRSLALQSLSEFIGFYIMDGASIGEQVQNRKPNELFDKKVCSKLSY</sequence>
<proteinExistence type="inferred from homology"/>
<dbReference type="SMART" id="SM00382">
    <property type="entry name" value="AAA"/>
    <property type="match status" value="1"/>
</dbReference>
<dbReference type="Gene3D" id="1.10.8.430">
    <property type="entry name" value="Helical domain of apoptotic protease-activating factors"/>
    <property type="match status" value="1"/>
</dbReference>
<dbReference type="GO" id="GO:0006952">
    <property type="term" value="P:defense response"/>
    <property type="evidence" value="ECO:0007669"/>
    <property type="project" value="UniProtKB-KW"/>
</dbReference>
<dbReference type="Proteomes" id="UP000075243">
    <property type="component" value="Chromosome 1"/>
</dbReference>
<dbReference type="InterPro" id="IPR050905">
    <property type="entry name" value="Plant_NBS-LRR"/>
</dbReference>
<dbReference type="InterPro" id="IPR002182">
    <property type="entry name" value="NB-ARC"/>
</dbReference>
<dbReference type="Pfam" id="PF23247">
    <property type="entry name" value="LRR_RPS2"/>
    <property type="match status" value="1"/>
</dbReference>
<keyword evidence="3" id="KW-0611">Plant defense</keyword>
<evidence type="ECO:0000256" key="3">
    <source>
        <dbReference type="ARBA" id="ARBA00022821"/>
    </source>
</evidence>
<dbReference type="PANTHER" id="PTHR33463">
    <property type="entry name" value="NB-ARC DOMAIN-CONTAINING PROTEIN-RELATED"/>
    <property type="match status" value="1"/>
</dbReference>